<dbReference type="InterPro" id="IPR050300">
    <property type="entry name" value="GDXG_lipolytic_enzyme"/>
</dbReference>
<feature type="domain" description="Alpha/beta hydrolase fold-3" evidence="3">
    <location>
        <begin position="321"/>
        <end position="380"/>
    </location>
</feature>
<evidence type="ECO:0000256" key="1">
    <source>
        <dbReference type="ARBA" id="ARBA00022801"/>
    </source>
</evidence>
<reference evidence="5" key="1">
    <citation type="submission" date="2025-08" db="UniProtKB">
        <authorList>
            <consortium name="RefSeq"/>
        </authorList>
    </citation>
    <scope>IDENTIFICATION</scope>
</reference>
<gene>
    <name evidence="5" type="primary">LOC110293613</name>
</gene>
<accession>A0A6P5PPW7</accession>
<feature type="transmembrane region" description="Helical" evidence="2">
    <location>
        <begin position="6"/>
        <end position="29"/>
    </location>
</feature>
<sequence length="407" mass="46072">MAVLWLVLLVSLSTFYLGVFIWAVIQHFLTVEIPSALKHPVKFRLLHCLMLYIITLGNILEKMKICSMVRFIQVFQDLIVIKKNHNLVVTNMHFGTIPVRLFQPKAVSSEGRRGIIFYHGGGAICGSLDCYHNLCSFLAQQTDSVVLSVGYRKLPDHHYPCISKDCLNASIHFLKNLMTYGVDPSRVVACGESIGGGAVAVITQALVSFQNLPHICAQVLITPIMQAINFRLPSHQQNQNVPFLTRDILTIAVCKYLDIDLSWKDALFNGTYMHPDTWEKYRKWLSSDNIPRRFKNKSLLPEFSRPFDEAAFMEIRHNSGSEVSPLLVDDKIIAQLPEAFLVSCENDPLRDDALLYKKRLEDQGVPVTWYHVEDGFHGCILLFDKQPFSFPCSIKIANAVASYIKGI</sequence>
<name>A0A6P5PPW7_MUSCR</name>
<organism evidence="4 5">
    <name type="scientific">Mus caroli</name>
    <name type="common">Ryukyu mouse</name>
    <name type="synonym">Ricefield mouse</name>
    <dbReference type="NCBI Taxonomy" id="10089"/>
    <lineage>
        <taxon>Eukaryota</taxon>
        <taxon>Metazoa</taxon>
        <taxon>Chordata</taxon>
        <taxon>Craniata</taxon>
        <taxon>Vertebrata</taxon>
        <taxon>Euteleostomi</taxon>
        <taxon>Mammalia</taxon>
        <taxon>Eutheria</taxon>
        <taxon>Euarchontoglires</taxon>
        <taxon>Glires</taxon>
        <taxon>Rodentia</taxon>
        <taxon>Myomorpha</taxon>
        <taxon>Muroidea</taxon>
        <taxon>Muridae</taxon>
        <taxon>Murinae</taxon>
        <taxon>Mus</taxon>
        <taxon>Mus</taxon>
    </lineage>
</organism>
<dbReference type="InterPro" id="IPR029058">
    <property type="entry name" value="AB_hydrolase_fold"/>
</dbReference>
<feature type="domain" description="Alpha/beta hydrolase fold-3" evidence="3">
    <location>
        <begin position="115"/>
        <end position="271"/>
    </location>
</feature>
<dbReference type="Gene3D" id="3.40.50.1820">
    <property type="entry name" value="alpha/beta hydrolase"/>
    <property type="match status" value="1"/>
</dbReference>
<keyword evidence="2" id="KW-1133">Transmembrane helix</keyword>
<dbReference type="InterPro" id="IPR013094">
    <property type="entry name" value="AB_hydrolase_3"/>
</dbReference>
<dbReference type="GO" id="GO:0016787">
    <property type="term" value="F:hydrolase activity"/>
    <property type="evidence" value="ECO:0007669"/>
    <property type="project" value="UniProtKB-KW"/>
</dbReference>
<evidence type="ECO:0000313" key="5">
    <source>
        <dbReference type="RefSeq" id="XP_021017151.1"/>
    </source>
</evidence>
<protein>
    <submittedName>
        <fullName evidence="5">Arylacetamide deacetylase-like 4</fullName>
    </submittedName>
</protein>
<keyword evidence="1" id="KW-0378">Hydrolase</keyword>
<dbReference type="AlphaFoldDB" id="A0A6P5PPW7"/>
<evidence type="ECO:0000259" key="3">
    <source>
        <dbReference type="Pfam" id="PF07859"/>
    </source>
</evidence>
<dbReference type="Proteomes" id="UP000515126">
    <property type="component" value="Chromosome 4"/>
</dbReference>
<evidence type="ECO:0000313" key="4">
    <source>
        <dbReference type="Proteomes" id="UP000515126"/>
    </source>
</evidence>
<proteinExistence type="predicted"/>
<dbReference type="RefSeq" id="XP_021017151.1">
    <property type="nucleotide sequence ID" value="XM_021161492.1"/>
</dbReference>
<keyword evidence="2" id="KW-0812">Transmembrane</keyword>
<dbReference type="GeneID" id="110293613"/>
<keyword evidence="4" id="KW-1185">Reference proteome</keyword>
<dbReference type="SUPFAM" id="SSF53474">
    <property type="entry name" value="alpha/beta-Hydrolases"/>
    <property type="match status" value="1"/>
</dbReference>
<dbReference type="Pfam" id="PF07859">
    <property type="entry name" value="Abhydrolase_3"/>
    <property type="match status" value="2"/>
</dbReference>
<dbReference type="PANTHER" id="PTHR48081:SF32">
    <property type="entry name" value="ALPHA_BETA HYDROLASE FOLD-3 DOMAIN-CONTAINING PROTEIN"/>
    <property type="match status" value="1"/>
</dbReference>
<dbReference type="PANTHER" id="PTHR48081">
    <property type="entry name" value="AB HYDROLASE SUPERFAMILY PROTEIN C4A8.06C"/>
    <property type="match status" value="1"/>
</dbReference>
<evidence type="ECO:0000256" key="2">
    <source>
        <dbReference type="SAM" id="Phobius"/>
    </source>
</evidence>
<dbReference type="KEGG" id="mcal:110293613"/>
<keyword evidence="2" id="KW-0472">Membrane</keyword>